<dbReference type="Proteomes" id="UP001057868">
    <property type="component" value="Unassembled WGS sequence"/>
</dbReference>
<evidence type="ECO:0000313" key="1">
    <source>
        <dbReference type="EMBL" id="GKU25475.1"/>
    </source>
</evidence>
<reference evidence="1" key="1">
    <citation type="journal article" date="2023" name="Int. J. Syst. Evol. Microbiol.">
        <title>&lt;i&gt;Clostridium folliculivorans&lt;/i&gt; sp. nov., isolated from soil samples of an organic paddy in Japan.</title>
        <authorList>
            <person name="Tazawa J."/>
            <person name="Kobayashi H."/>
            <person name="Tanizawa Y."/>
            <person name="Uchino A."/>
            <person name="Tanaka F."/>
            <person name="Urashima Y."/>
            <person name="Miura S."/>
            <person name="Sakamoto M."/>
            <person name="Ohkuma M."/>
            <person name="Tohno M."/>
        </authorList>
    </citation>
    <scope>NUCLEOTIDE SEQUENCE</scope>
    <source>
        <strain evidence="1">D1-1</strain>
    </source>
</reference>
<name>A0A9W5Y2R4_9CLOT</name>
<gene>
    <name evidence="1" type="ORF">CFOLD11_23010</name>
</gene>
<accession>A0A9W5Y2R4</accession>
<organism evidence="1 2">
    <name type="scientific">Clostridium folliculivorans</name>
    <dbReference type="NCBI Taxonomy" id="2886038"/>
    <lineage>
        <taxon>Bacteria</taxon>
        <taxon>Bacillati</taxon>
        <taxon>Bacillota</taxon>
        <taxon>Clostridia</taxon>
        <taxon>Eubacteriales</taxon>
        <taxon>Clostridiaceae</taxon>
        <taxon>Clostridium</taxon>
    </lineage>
</organism>
<sequence>MDLKDNQQNYTCNPYVINAGDTPSIQEGPLSKRPLPKIKGRLFLDTDHNILQGYRM</sequence>
<protein>
    <submittedName>
        <fullName evidence="1">Uncharacterized protein</fullName>
    </submittedName>
</protein>
<keyword evidence="2" id="KW-1185">Reference proteome</keyword>
<proteinExistence type="predicted"/>
<comment type="caution">
    <text evidence="1">The sequence shown here is derived from an EMBL/GenBank/DDBJ whole genome shotgun (WGS) entry which is preliminary data.</text>
</comment>
<evidence type="ECO:0000313" key="2">
    <source>
        <dbReference type="Proteomes" id="UP001057868"/>
    </source>
</evidence>
<dbReference type="EMBL" id="BQXY01000003">
    <property type="protein sequence ID" value="GKU25475.1"/>
    <property type="molecule type" value="Genomic_DNA"/>
</dbReference>
<dbReference type="RefSeq" id="WP_261852434.1">
    <property type="nucleotide sequence ID" value="NZ_BQXY01000003.1"/>
</dbReference>
<dbReference type="AlphaFoldDB" id="A0A9W5Y2R4"/>